<dbReference type="RefSeq" id="WP_258847108.1">
    <property type="nucleotide sequence ID" value="NZ_JANUGX010000025.1"/>
</dbReference>
<name>A0ABT2AAS1_9BURK</name>
<evidence type="ECO:0000313" key="2">
    <source>
        <dbReference type="EMBL" id="MCS0591293.1"/>
    </source>
</evidence>
<keyword evidence="3" id="KW-1185">Reference proteome</keyword>
<dbReference type="PANTHER" id="PTHR40115:SF1">
    <property type="entry name" value="INNER MEMBRANE PROTEIN WITH PEPSY TM HELIX"/>
    <property type="match status" value="1"/>
</dbReference>
<organism evidence="2 3">
    <name type="scientific">Massilia norwichensis</name>
    <dbReference type="NCBI Taxonomy" id="1442366"/>
    <lineage>
        <taxon>Bacteria</taxon>
        <taxon>Pseudomonadati</taxon>
        <taxon>Pseudomonadota</taxon>
        <taxon>Betaproteobacteria</taxon>
        <taxon>Burkholderiales</taxon>
        <taxon>Oxalobacteraceae</taxon>
        <taxon>Telluria group</taxon>
        <taxon>Massilia</taxon>
    </lineage>
</organism>
<dbReference type="InterPro" id="IPR032307">
    <property type="entry name" value="PepSY_TM-like_2"/>
</dbReference>
<evidence type="ECO:0000256" key="1">
    <source>
        <dbReference type="SAM" id="Phobius"/>
    </source>
</evidence>
<dbReference type="Pfam" id="PF16357">
    <property type="entry name" value="PepSY_TM_like_2"/>
    <property type="match status" value="1"/>
</dbReference>
<keyword evidence="1" id="KW-0472">Membrane</keyword>
<keyword evidence="1" id="KW-0812">Transmembrane</keyword>
<evidence type="ECO:0000313" key="3">
    <source>
        <dbReference type="Proteomes" id="UP001205560"/>
    </source>
</evidence>
<gene>
    <name evidence="2" type="ORF">NX782_19065</name>
</gene>
<accession>A0ABT2AAS1</accession>
<keyword evidence="1" id="KW-1133">Transmembrane helix</keyword>
<feature type="transmembrane region" description="Helical" evidence="1">
    <location>
        <begin position="205"/>
        <end position="223"/>
    </location>
</feature>
<dbReference type="EMBL" id="JANUGX010000025">
    <property type="protein sequence ID" value="MCS0591293.1"/>
    <property type="molecule type" value="Genomic_DNA"/>
</dbReference>
<protein>
    <submittedName>
        <fullName evidence="2">PepSY-associated TM helix domain-containing protein</fullName>
    </submittedName>
</protein>
<comment type="caution">
    <text evidence="2">The sequence shown here is derived from an EMBL/GenBank/DDBJ whole genome shotgun (WGS) entry which is preliminary data.</text>
</comment>
<feature type="transmembrane region" description="Helical" evidence="1">
    <location>
        <begin position="34"/>
        <end position="56"/>
    </location>
</feature>
<dbReference type="PANTHER" id="PTHR40115">
    <property type="entry name" value="INNER MEMBRANE PROTEIN WITH PEPSY TM HELIX"/>
    <property type="match status" value="1"/>
</dbReference>
<proteinExistence type="predicted"/>
<dbReference type="Proteomes" id="UP001205560">
    <property type="component" value="Unassembled WGS sequence"/>
</dbReference>
<feature type="transmembrane region" description="Helical" evidence="1">
    <location>
        <begin position="171"/>
        <end position="193"/>
    </location>
</feature>
<sequence>MHSTGSKSPSQNTAASPVLPGARRAVWLRQLHQWHWISSALCLMAMLLFSITGFTLNHASQIEAKPSVTRQKATLPAPLRERLAAFAGEHVDAKLPLPDELAGWANQTFPVDVRGVNAEWSEEDAYVPLPRPGGDAWLRIGVDGQAEYEKTDRGWISWLNDMHKGRNTGAVWSWFIDIFAGACLVFCITGFLILKYHAANRPSTWPVIGFGIVLPIVLALLFVH</sequence>
<reference evidence="2 3" key="1">
    <citation type="submission" date="2022-08" db="EMBL/GenBank/DDBJ databases">
        <title>Reclassification of Massilia species as members of the genera Telluria, Duganella, Pseudoduganella, Mokoshia gen. nov. and Zemynaea gen. nov. using orthogonal and non-orthogonal genome-based approaches.</title>
        <authorList>
            <person name="Bowman J.P."/>
        </authorList>
    </citation>
    <scope>NUCLEOTIDE SEQUENCE [LARGE SCALE GENOMIC DNA]</scope>
    <source>
        <strain evidence="2 3">LMG 28164</strain>
    </source>
</reference>